<name>A0A9Q8QI12_9HYPO</name>
<evidence type="ECO:0000313" key="3">
    <source>
        <dbReference type="Proteomes" id="UP000829364"/>
    </source>
</evidence>
<proteinExistence type="predicted"/>
<dbReference type="AlphaFoldDB" id="A0A9Q8QI12"/>
<dbReference type="Proteomes" id="UP000829364">
    <property type="component" value="Chromosome 5"/>
</dbReference>
<evidence type="ECO:0000256" key="1">
    <source>
        <dbReference type="SAM" id="MobiDB-lite"/>
    </source>
</evidence>
<dbReference type="OrthoDB" id="3903267at2759"/>
<gene>
    <name evidence="2" type="ORF">JDV02_006178</name>
</gene>
<reference evidence="2" key="1">
    <citation type="submission" date="2021-11" db="EMBL/GenBank/DDBJ databases">
        <title>Purpureocillium_takamizusanense_genome.</title>
        <authorList>
            <person name="Nguyen N.-H."/>
        </authorList>
    </citation>
    <scope>NUCLEOTIDE SEQUENCE</scope>
    <source>
        <strain evidence="2">PT3</strain>
    </source>
</reference>
<dbReference type="GeneID" id="72068127"/>
<feature type="compositionally biased region" description="Polar residues" evidence="1">
    <location>
        <begin position="31"/>
        <end position="51"/>
    </location>
</feature>
<feature type="compositionally biased region" description="Low complexity" evidence="1">
    <location>
        <begin position="57"/>
        <end position="96"/>
    </location>
</feature>
<dbReference type="EMBL" id="CP086358">
    <property type="protein sequence ID" value="UNI20050.1"/>
    <property type="molecule type" value="Genomic_DNA"/>
</dbReference>
<dbReference type="RefSeq" id="XP_047843531.1">
    <property type="nucleotide sequence ID" value="XM_047987546.1"/>
</dbReference>
<organism evidence="2 3">
    <name type="scientific">Purpureocillium takamizusanense</name>
    <dbReference type="NCBI Taxonomy" id="2060973"/>
    <lineage>
        <taxon>Eukaryota</taxon>
        <taxon>Fungi</taxon>
        <taxon>Dikarya</taxon>
        <taxon>Ascomycota</taxon>
        <taxon>Pezizomycotina</taxon>
        <taxon>Sordariomycetes</taxon>
        <taxon>Hypocreomycetidae</taxon>
        <taxon>Hypocreales</taxon>
        <taxon>Ophiocordycipitaceae</taxon>
        <taxon>Purpureocillium</taxon>
    </lineage>
</organism>
<sequence>MAPQASNTGGAAGDDDGYRLPSTVYKAPSRDASQQNLVASEGENATAQQGGPVQPINGAATVNAGANANGTSVSNNQMNSNNINNANNVANNNVRGAGSVNQRSVSAPQTAIDSNGNVYVWTGSNQSSRSVSNGPWTEGFHQVMNQRQQQDGRGSIPAPIGTCRPGASITGNASSAFVKGATVQNGAASAPLPNINTPTTASSNAKTVAESVESAVEQQLASALAPLRFIANNLSQTLRATNQENSDFHEQNNTLSRQLDLQYRQIEQHSENANAQIRALLNLIESQTSNIQGIAQNNDNGHAHGQCASAETVSGLMNQMTQMVTAIPGYIVNVMEHSTQNATLPALYHAIRQAVQTTVQHAVQDAIQNHVQHTVQTMVQSTIQATIQEAMQISHDSLLRAVQDAAQNNLQGAQASMREATNTQTRNALEVVVGTQREAFDNVLRFHIQRSVEFGSEQTQVGTPDSSNAQTFGLDDMADAATVVEGTELPHEEKPAKKRGDKIKAFFKKVFKFGGK</sequence>
<feature type="region of interest" description="Disordered" evidence="1">
    <location>
        <begin position="1"/>
        <end position="96"/>
    </location>
</feature>
<evidence type="ECO:0000313" key="2">
    <source>
        <dbReference type="EMBL" id="UNI20050.1"/>
    </source>
</evidence>
<accession>A0A9Q8QI12</accession>
<keyword evidence="3" id="KW-1185">Reference proteome</keyword>
<dbReference type="KEGG" id="ptkz:JDV02_006178"/>
<protein>
    <submittedName>
        <fullName evidence="2">Uncharacterized protein</fullName>
    </submittedName>
</protein>